<gene>
    <name evidence="2" type="ORF">SNE40_015405</name>
</gene>
<dbReference type="InterPro" id="IPR016024">
    <property type="entry name" value="ARM-type_fold"/>
</dbReference>
<evidence type="ECO:0000313" key="3">
    <source>
        <dbReference type="Proteomes" id="UP001347796"/>
    </source>
</evidence>
<evidence type="ECO:0000256" key="1">
    <source>
        <dbReference type="SAM" id="MobiDB-lite"/>
    </source>
</evidence>
<organism evidence="2 3">
    <name type="scientific">Patella caerulea</name>
    <name type="common">Rayed Mediterranean limpet</name>
    <dbReference type="NCBI Taxonomy" id="87958"/>
    <lineage>
        <taxon>Eukaryota</taxon>
        <taxon>Metazoa</taxon>
        <taxon>Spiralia</taxon>
        <taxon>Lophotrochozoa</taxon>
        <taxon>Mollusca</taxon>
        <taxon>Gastropoda</taxon>
        <taxon>Patellogastropoda</taxon>
        <taxon>Patelloidea</taxon>
        <taxon>Patellidae</taxon>
        <taxon>Patella</taxon>
    </lineage>
</organism>
<reference evidence="2 3" key="1">
    <citation type="submission" date="2024-01" db="EMBL/GenBank/DDBJ databases">
        <title>The genome of the rayed Mediterranean limpet Patella caerulea (Linnaeus, 1758).</title>
        <authorList>
            <person name="Anh-Thu Weber A."/>
            <person name="Halstead-Nussloch G."/>
        </authorList>
    </citation>
    <scope>NUCLEOTIDE SEQUENCE [LARGE SCALE GENOMIC DNA]</scope>
    <source>
        <strain evidence="2">AATW-2023a</strain>
        <tissue evidence="2">Whole specimen</tissue>
    </source>
</reference>
<proteinExistence type="predicted"/>
<dbReference type="EMBL" id="JAZGQO010000010">
    <property type="protein sequence ID" value="KAK6177276.1"/>
    <property type="molecule type" value="Genomic_DNA"/>
</dbReference>
<keyword evidence="3" id="KW-1185">Reference proteome</keyword>
<name>A0AAN8JJY6_PATCE</name>
<evidence type="ECO:0000313" key="2">
    <source>
        <dbReference type="EMBL" id="KAK6177276.1"/>
    </source>
</evidence>
<dbReference type="SUPFAM" id="SSF48371">
    <property type="entry name" value="ARM repeat"/>
    <property type="match status" value="1"/>
</dbReference>
<protein>
    <submittedName>
        <fullName evidence="2">Uncharacterized protein</fullName>
    </submittedName>
</protein>
<dbReference type="Proteomes" id="UP001347796">
    <property type="component" value="Unassembled WGS sequence"/>
</dbReference>
<feature type="region of interest" description="Disordered" evidence="1">
    <location>
        <begin position="112"/>
        <end position="145"/>
    </location>
</feature>
<dbReference type="AlphaFoldDB" id="A0AAN8JJY6"/>
<accession>A0AAN8JJY6</accession>
<sequence>MDESGGKKVVSLKSLTTEETITLQGPSEFTVGLTTDEKLSWCQRWAEESDICLPLFVLTIWQTEGSSLTPSTKDLPCLINEEAVTAETNLIAGSKIEIGDKLLEFIDGPIPRHRRHLPPTPGVHVRNNPPDKPTRSPEENSSPDKVVKELVLSDEERLSEEWCLAHPPSMEEELICQLQTPEQIANLSASYLNRQVHLFTDTKLNPILVDQIFKTFQDVAVHRRDILETFLREFAKELADTPEEEKGKPFHTPIIYLLVEILKQFLDPLSHVVLCLQLLRAISHVPDNLSALIYHQSVAAILGSMTAYLDKTDVQQFGLDILVKIATFKPDITEKPPLHEGGIEVISLSVQHHAKNLTIVQSGCRVLSNLSTTLYDTASQVIDDDCECNVDILQGLDKFLVILDTISWSCTSIIQEAMKNFSTDLGVNREGRRFMYVFARLPHLKQRKSQWYEQSLENDLKNQLSDEEREEDEPLSSILKRTRSFENLRTPERKVQFDEEDDFLSSVSSTVSDTSTIADESGIEVCSRVFYDPHTGKALDSDSLLDITQKTKDSLEMGDHSKHINGISDKTGENNESVITDTIKKDIIDKREVIELRCDKLSKSDIQILNKLLKSVIVCHVCSLAFDGEEAVALKLIGQPIREMFTNNKFPQALLEFVKNQYKEEITLMDLDPSVAISVIDAVRYRSVAYELIQGSIKSVVKLFEKSPELSTQKLSCQFISDCLIDERLSKAVEDATFCKELKKYLLLAISKVGPNTPVDEVLTHVINLHIKVQQKSTEKV</sequence>
<comment type="caution">
    <text evidence="2">The sequence shown here is derived from an EMBL/GenBank/DDBJ whole genome shotgun (WGS) entry which is preliminary data.</text>
</comment>